<gene>
    <name evidence="1" type="ORF">G5C33_06315</name>
</gene>
<dbReference type="EMBL" id="CP049109">
    <property type="protein sequence ID" value="QIG79438.1"/>
    <property type="molecule type" value="Genomic_DNA"/>
</dbReference>
<keyword evidence="2" id="KW-1185">Reference proteome</keyword>
<organism evidence="1 2">
    <name type="scientific">Stakelama tenebrarum</name>
    <dbReference type="NCBI Taxonomy" id="2711215"/>
    <lineage>
        <taxon>Bacteria</taxon>
        <taxon>Pseudomonadati</taxon>
        <taxon>Pseudomonadota</taxon>
        <taxon>Alphaproteobacteria</taxon>
        <taxon>Sphingomonadales</taxon>
        <taxon>Sphingomonadaceae</taxon>
        <taxon>Stakelama</taxon>
    </lineage>
</organism>
<dbReference type="AlphaFoldDB" id="A0A6G6Y3Y9"/>
<reference evidence="1 2" key="1">
    <citation type="submission" date="2020-02" db="EMBL/GenBank/DDBJ databases">
        <authorList>
            <person name="Zheng R.K."/>
            <person name="Sun C.M."/>
        </authorList>
    </citation>
    <scope>NUCLEOTIDE SEQUENCE [LARGE SCALE GENOMIC DNA]</scope>
    <source>
        <strain evidence="2">zrk23</strain>
    </source>
</reference>
<dbReference type="KEGG" id="spzr:G5C33_06315"/>
<dbReference type="Proteomes" id="UP000501568">
    <property type="component" value="Chromosome"/>
</dbReference>
<sequence>MAKETHRFTWQGIEIEVTYTPLKWDMIDHLEIRSINPERAPLPITMTGYCSHYEQPGIIETFGADVVEQVIAWLDAEAAKPEWKAHLERSRQYSLF</sequence>
<accession>A0A6G6Y3Y9</accession>
<proteinExistence type="predicted"/>
<evidence type="ECO:0000313" key="1">
    <source>
        <dbReference type="EMBL" id="QIG79438.1"/>
    </source>
</evidence>
<protein>
    <submittedName>
        <fullName evidence="1">Uncharacterized protein</fullName>
    </submittedName>
</protein>
<dbReference type="RefSeq" id="WP_165326439.1">
    <property type="nucleotide sequence ID" value="NZ_CP049109.1"/>
</dbReference>
<evidence type="ECO:0000313" key="2">
    <source>
        <dbReference type="Proteomes" id="UP000501568"/>
    </source>
</evidence>
<name>A0A6G6Y3Y9_9SPHN</name>